<feature type="domain" description="Solute-binding protein family 3/N-terminal" evidence="3">
    <location>
        <begin position="85"/>
        <end position="319"/>
    </location>
</feature>
<dbReference type="SUPFAM" id="SSF53850">
    <property type="entry name" value="Periplasmic binding protein-like II"/>
    <property type="match status" value="1"/>
</dbReference>
<dbReference type="Gene3D" id="3.40.190.10">
    <property type="entry name" value="Periplasmic binding protein-like II"/>
    <property type="match status" value="2"/>
</dbReference>
<gene>
    <name evidence="4" type="ORF">I7412_05395</name>
</gene>
<keyword evidence="5" id="KW-1185">Reference proteome</keyword>
<reference evidence="4" key="1">
    <citation type="submission" date="2020-12" db="EMBL/GenBank/DDBJ databases">
        <title>Genomic characterization of non-nitrogen-fixing Frankia strains.</title>
        <authorList>
            <person name="Carlos-Shanley C."/>
            <person name="Guerra T."/>
            <person name="Hahn D."/>
        </authorList>
    </citation>
    <scope>NUCLEOTIDE SEQUENCE</scope>
    <source>
        <strain evidence="4">CN6</strain>
    </source>
</reference>
<evidence type="ECO:0000256" key="1">
    <source>
        <dbReference type="ARBA" id="ARBA00022729"/>
    </source>
</evidence>
<evidence type="ECO:0000313" key="5">
    <source>
        <dbReference type="Proteomes" id="UP000604475"/>
    </source>
</evidence>
<accession>A0A937R6H2</accession>
<comment type="caution">
    <text evidence="4">The sequence shown here is derived from an EMBL/GenBank/DDBJ whole genome shotgun (WGS) entry which is preliminary data.</text>
</comment>
<protein>
    <submittedName>
        <fullName evidence="4">Transporter substrate-binding domain-containing protein</fullName>
    </submittedName>
</protein>
<keyword evidence="1 2" id="KW-0732">Signal</keyword>
<proteinExistence type="predicted"/>
<sequence>MRGFRPRSVRAAVAGTAAAVALAVGLTACGGGDDDDSAAPAAANGTTVVTVGAVSNGAAKQVDLSVPVVEEIRAKLPAEIRDSGELVIGLGLLPTGAPPLGYIGSDQKTLTGSEPDLGQLIAAVFGLKPVLENATWENLFVGIDSGRTDVGITNITVTEERKRKYDFAAYRDDNLAFEVLKSNDWNFDGDYRNLDGLTVAVGSGTNQEKILVEWQTKLAAEGKKLEIKFFQDTSSATVALSSGKVDALFGPNPFSAYHVTQTASTPNPTRVAGQWSGAGESLQGLIAATTKKDSGLAQPLADAINYLIKNGQYEKWLAAWNLQDEAVSTSEVNPPGLPLTNA</sequence>
<dbReference type="InterPro" id="IPR001638">
    <property type="entry name" value="Solute-binding_3/MltF_N"/>
</dbReference>
<dbReference type="PROSITE" id="PS51257">
    <property type="entry name" value="PROKAR_LIPOPROTEIN"/>
    <property type="match status" value="1"/>
</dbReference>
<dbReference type="PANTHER" id="PTHR35936">
    <property type="entry name" value="MEMBRANE-BOUND LYTIC MUREIN TRANSGLYCOSYLASE F"/>
    <property type="match status" value="1"/>
</dbReference>
<dbReference type="RefSeq" id="WP_203005017.1">
    <property type="nucleotide sequence ID" value="NZ_JADWYU010000098.1"/>
</dbReference>
<dbReference type="SMART" id="SM00062">
    <property type="entry name" value="PBPb"/>
    <property type="match status" value="1"/>
</dbReference>
<dbReference type="AlphaFoldDB" id="A0A937R6H2"/>
<evidence type="ECO:0000259" key="3">
    <source>
        <dbReference type="SMART" id="SM00062"/>
    </source>
</evidence>
<evidence type="ECO:0000313" key="4">
    <source>
        <dbReference type="EMBL" id="MBL7626613.1"/>
    </source>
</evidence>
<dbReference type="Proteomes" id="UP000604475">
    <property type="component" value="Unassembled WGS sequence"/>
</dbReference>
<dbReference type="PANTHER" id="PTHR35936:SF34">
    <property type="entry name" value="ABC TRANSPORTER EXTRACELLULAR-BINDING PROTEIN YCKB-RELATED"/>
    <property type="match status" value="1"/>
</dbReference>
<dbReference type="EMBL" id="JAEACQ010000144">
    <property type="protein sequence ID" value="MBL7626613.1"/>
    <property type="molecule type" value="Genomic_DNA"/>
</dbReference>
<name>A0A937R6H2_9ACTN</name>
<feature type="chain" id="PRO_5039183290" evidence="2">
    <location>
        <begin position="24"/>
        <end position="342"/>
    </location>
</feature>
<evidence type="ECO:0000256" key="2">
    <source>
        <dbReference type="SAM" id="SignalP"/>
    </source>
</evidence>
<feature type="signal peptide" evidence="2">
    <location>
        <begin position="1"/>
        <end position="23"/>
    </location>
</feature>
<organism evidence="4 5">
    <name type="scientific">Frankia nepalensis</name>
    <dbReference type="NCBI Taxonomy" id="1836974"/>
    <lineage>
        <taxon>Bacteria</taxon>
        <taxon>Bacillati</taxon>
        <taxon>Actinomycetota</taxon>
        <taxon>Actinomycetes</taxon>
        <taxon>Frankiales</taxon>
        <taxon>Frankiaceae</taxon>
        <taxon>Frankia</taxon>
    </lineage>
</organism>
<dbReference type="Pfam" id="PF00497">
    <property type="entry name" value="SBP_bac_3"/>
    <property type="match status" value="1"/>
</dbReference>